<proteinExistence type="predicted"/>
<sequence>MIDPTFADEPANRFGHHDRIGAIELQRSGRFIRGEGGQLPTLLAPFEQAASVHHLAHVQTGAVAATQATEGAVGDTGHRREHDGRVDRQGADGERALHEPSR</sequence>
<name>A0A6J7LG35_9ZZZZ</name>
<evidence type="ECO:0000256" key="1">
    <source>
        <dbReference type="SAM" id="MobiDB-lite"/>
    </source>
</evidence>
<accession>A0A6J7LG35</accession>
<dbReference type="EMBL" id="CAFBRD010000191">
    <property type="protein sequence ID" value="CAB5078874.1"/>
    <property type="molecule type" value="Genomic_DNA"/>
</dbReference>
<evidence type="ECO:0000313" key="2">
    <source>
        <dbReference type="EMBL" id="CAB4967288.1"/>
    </source>
</evidence>
<dbReference type="EMBL" id="CAFBNJ010000203">
    <property type="protein sequence ID" value="CAB4967288.1"/>
    <property type="molecule type" value="Genomic_DNA"/>
</dbReference>
<reference evidence="2" key="1">
    <citation type="submission" date="2020-05" db="EMBL/GenBank/DDBJ databases">
        <authorList>
            <person name="Chiriac C."/>
            <person name="Salcher M."/>
            <person name="Ghai R."/>
            <person name="Kavagutti S V."/>
        </authorList>
    </citation>
    <scope>NUCLEOTIDE SEQUENCE</scope>
</reference>
<protein>
    <submittedName>
        <fullName evidence="2">Unannotated protein</fullName>
    </submittedName>
</protein>
<evidence type="ECO:0000313" key="3">
    <source>
        <dbReference type="EMBL" id="CAB5078874.1"/>
    </source>
</evidence>
<gene>
    <name evidence="2" type="ORF">UFOPK3785_02125</name>
    <name evidence="3" type="ORF">UFOPK4371_02032</name>
</gene>
<dbReference type="AlphaFoldDB" id="A0A6J7LG35"/>
<feature type="region of interest" description="Disordered" evidence="1">
    <location>
        <begin position="67"/>
        <end position="102"/>
    </location>
</feature>
<feature type="compositionally biased region" description="Basic and acidic residues" evidence="1">
    <location>
        <begin position="76"/>
        <end position="102"/>
    </location>
</feature>
<organism evidence="2">
    <name type="scientific">freshwater metagenome</name>
    <dbReference type="NCBI Taxonomy" id="449393"/>
    <lineage>
        <taxon>unclassified sequences</taxon>
        <taxon>metagenomes</taxon>
        <taxon>ecological metagenomes</taxon>
    </lineage>
</organism>